<feature type="transmembrane region" description="Helical" evidence="1">
    <location>
        <begin position="269"/>
        <end position="289"/>
    </location>
</feature>
<feature type="transmembrane region" description="Helical" evidence="1">
    <location>
        <begin position="20"/>
        <end position="40"/>
    </location>
</feature>
<sequence>MPQTHPDAPVALDAPALRGLAAASAGLTGFGLVLWIAANWDALGRTGQFTLLQAAVLGACALAWRLRAARPAAGLLALLGIGGLFAYFGQTYQTGADAWQLFALWAVLAVPLALGVRSDVVWAPWGLVALTGVALWVQAHTGHRWRTEPRDLPVYLTGWTLAAGVCVLTSPPFHARLGTGPWAFRGSVTLTVVMVSAAALWGLFDRTVSPHYLLGLGLLAGAAALLCQPGRFDVFALSAVALGLDTLLVAGLARLLFDWERGGGDPIGRLLLIGVCAAGLLAYSVSLILRLARRSAPAGASA</sequence>
<dbReference type="RefSeq" id="WP_179635417.1">
    <property type="nucleotide sequence ID" value="NZ_JACCFH010000001.1"/>
</dbReference>
<dbReference type="Proteomes" id="UP000518288">
    <property type="component" value="Unassembled WGS sequence"/>
</dbReference>
<dbReference type="InterPro" id="IPR018677">
    <property type="entry name" value="DUF2157"/>
</dbReference>
<feature type="transmembrane region" description="Helical" evidence="1">
    <location>
        <begin position="152"/>
        <end position="170"/>
    </location>
</feature>
<keyword evidence="1" id="KW-0812">Transmembrane</keyword>
<evidence type="ECO:0000259" key="2">
    <source>
        <dbReference type="Pfam" id="PF09925"/>
    </source>
</evidence>
<feature type="transmembrane region" description="Helical" evidence="1">
    <location>
        <begin position="182"/>
        <end position="204"/>
    </location>
</feature>
<evidence type="ECO:0000256" key="1">
    <source>
        <dbReference type="SAM" id="Phobius"/>
    </source>
</evidence>
<proteinExistence type="predicted"/>
<feature type="transmembrane region" description="Helical" evidence="1">
    <location>
        <begin position="234"/>
        <end position="257"/>
    </location>
</feature>
<evidence type="ECO:0000313" key="4">
    <source>
        <dbReference type="Proteomes" id="UP000518288"/>
    </source>
</evidence>
<protein>
    <submittedName>
        <fullName evidence="3">Putative membrane protein</fullName>
    </submittedName>
</protein>
<organism evidence="3 4">
    <name type="scientific">Sphaerotilus montanus</name>
    <dbReference type="NCBI Taxonomy" id="522889"/>
    <lineage>
        <taxon>Bacteria</taxon>
        <taxon>Pseudomonadati</taxon>
        <taxon>Pseudomonadota</taxon>
        <taxon>Betaproteobacteria</taxon>
        <taxon>Burkholderiales</taxon>
        <taxon>Sphaerotilaceae</taxon>
        <taxon>Sphaerotilus</taxon>
    </lineage>
</organism>
<feature type="domain" description="DUF2157" evidence="2">
    <location>
        <begin position="16"/>
        <end position="122"/>
    </location>
</feature>
<feature type="transmembrane region" description="Helical" evidence="1">
    <location>
        <begin position="73"/>
        <end position="92"/>
    </location>
</feature>
<gene>
    <name evidence="3" type="ORF">BDD16_003808</name>
</gene>
<evidence type="ECO:0000313" key="3">
    <source>
        <dbReference type="EMBL" id="NYG34822.1"/>
    </source>
</evidence>
<keyword evidence="1" id="KW-1133">Transmembrane helix</keyword>
<feature type="transmembrane region" description="Helical" evidence="1">
    <location>
        <begin position="98"/>
        <end position="115"/>
    </location>
</feature>
<dbReference type="Pfam" id="PF09925">
    <property type="entry name" value="DUF2157"/>
    <property type="match status" value="1"/>
</dbReference>
<keyword evidence="4" id="KW-1185">Reference proteome</keyword>
<feature type="transmembrane region" description="Helical" evidence="1">
    <location>
        <begin position="122"/>
        <end position="140"/>
    </location>
</feature>
<feature type="transmembrane region" description="Helical" evidence="1">
    <location>
        <begin position="210"/>
        <end position="227"/>
    </location>
</feature>
<dbReference type="EMBL" id="JACCFH010000001">
    <property type="protein sequence ID" value="NYG34822.1"/>
    <property type="molecule type" value="Genomic_DNA"/>
</dbReference>
<accession>A0A7Y9R0B1</accession>
<dbReference type="AlphaFoldDB" id="A0A7Y9R0B1"/>
<name>A0A7Y9R0B1_9BURK</name>
<reference evidence="3 4" key="1">
    <citation type="submission" date="2020-07" db="EMBL/GenBank/DDBJ databases">
        <title>Genomic Encyclopedia of Archaeal and Bacterial Type Strains, Phase II (KMG-II): from individual species to whole genera.</title>
        <authorList>
            <person name="Goeker M."/>
        </authorList>
    </citation>
    <scope>NUCLEOTIDE SEQUENCE [LARGE SCALE GENOMIC DNA]</scope>
    <source>
        <strain evidence="3 4">DSM 21226</strain>
    </source>
</reference>
<keyword evidence="1" id="KW-0472">Membrane</keyword>
<comment type="caution">
    <text evidence="3">The sequence shown here is derived from an EMBL/GenBank/DDBJ whole genome shotgun (WGS) entry which is preliminary data.</text>
</comment>